<name>A0A7R8ZLS1_9CRUS</name>
<protein>
    <submittedName>
        <fullName evidence="1">Uncharacterized protein</fullName>
    </submittedName>
</protein>
<evidence type="ECO:0000313" key="1">
    <source>
        <dbReference type="EMBL" id="CAD7228648.1"/>
    </source>
</evidence>
<gene>
    <name evidence="1" type="ORF">CTOB1V02_LOCUS6528</name>
</gene>
<accession>A0A7R8ZLS1</accession>
<reference evidence="1" key="1">
    <citation type="submission" date="2020-11" db="EMBL/GenBank/DDBJ databases">
        <authorList>
            <person name="Tran Van P."/>
        </authorList>
    </citation>
    <scope>NUCLEOTIDE SEQUENCE</scope>
</reference>
<organism evidence="1">
    <name type="scientific">Cyprideis torosa</name>
    <dbReference type="NCBI Taxonomy" id="163714"/>
    <lineage>
        <taxon>Eukaryota</taxon>
        <taxon>Metazoa</taxon>
        <taxon>Ecdysozoa</taxon>
        <taxon>Arthropoda</taxon>
        <taxon>Crustacea</taxon>
        <taxon>Oligostraca</taxon>
        <taxon>Ostracoda</taxon>
        <taxon>Podocopa</taxon>
        <taxon>Podocopida</taxon>
        <taxon>Cytherocopina</taxon>
        <taxon>Cytheroidea</taxon>
        <taxon>Cytherideidae</taxon>
        <taxon>Cyprideis</taxon>
    </lineage>
</organism>
<sequence>MPLLPLIHFLFLSLFPAITTASSAGVITAPVFEKLDDLCSPYVPTPAQKYQSQQCLSLLPGAVLSFCETRRIREDECDDLFDSRGASSPVPWDDSAGPIHDPISIMPIEHFNRDPVTNALFNNATALRLYWRVNTSRNTTQSKPDARTLHPETTF</sequence>
<proteinExistence type="predicted"/>
<dbReference type="AlphaFoldDB" id="A0A7R8ZLS1"/>
<dbReference type="EMBL" id="OB661634">
    <property type="protein sequence ID" value="CAD7228648.1"/>
    <property type="molecule type" value="Genomic_DNA"/>
</dbReference>